<evidence type="ECO:0000256" key="1">
    <source>
        <dbReference type="ARBA" id="ARBA00005964"/>
    </source>
</evidence>
<proteinExistence type="inferred from homology"/>
<dbReference type="PANTHER" id="PTHR11559">
    <property type="entry name" value="CARBOXYLESTERASE"/>
    <property type="match status" value="1"/>
</dbReference>
<dbReference type="ESTHER" id="9noca-a0a0u1z2h1">
    <property type="family name" value="Carb_B_Bacteria"/>
</dbReference>
<dbReference type="OrthoDB" id="3199405at2"/>
<evidence type="ECO:0000313" key="7">
    <source>
        <dbReference type="Proteomes" id="UP000076512"/>
    </source>
</evidence>
<dbReference type="InterPro" id="IPR002018">
    <property type="entry name" value="CarbesteraseB"/>
</dbReference>
<evidence type="ECO:0000256" key="2">
    <source>
        <dbReference type="ARBA" id="ARBA00022801"/>
    </source>
</evidence>
<evidence type="ECO:0000259" key="4">
    <source>
        <dbReference type="Pfam" id="PF00135"/>
    </source>
</evidence>
<dbReference type="EC" id="3.1.1.-" evidence="3"/>
<dbReference type="InterPro" id="IPR050309">
    <property type="entry name" value="Type-B_Carboxylest/Lipase"/>
</dbReference>
<dbReference type="SUPFAM" id="SSF53474">
    <property type="entry name" value="alpha/beta-Hydrolases"/>
    <property type="match status" value="1"/>
</dbReference>
<keyword evidence="5" id="KW-0012">Acyltransferase</keyword>
<dbReference type="PROSITE" id="PS00122">
    <property type="entry name" value="CARBOXYLESTERASE_B_1"/>
    <property type="match status" value="1"/>
</dbReference>
<dbReference type="EMBL" id="KP161205">
    <property type="protein sequence ID" value="AJO72733.1"/>
    <property type="molecule type" value="Genomic_DNA"/>
</dbReference>
<dbReference type="STRING" id="455432.AWN90_18355"/>
<dbReference type="Pfam" id="PF00135">
    <property type="entry name" value="COesterase"/>
    <property type="match status" value="1"/>
</dbReference>
<evidence type="ECO:0000313" key="6">
    <source>
        <dbReference type="EMBL" id="KZM75354.1"/>
    </source>
</evidence>
<organism evidence="5">
    <name type="scientific">Nocardia terpenica</name>
    <dbReference type="NCBI Taxonomy" id="455432"/>
    <lineage>
        <taxon>Bacteria</taxon>
        <taxon>Bacillati</taxon>
        <taxon>Actinomycetota</taxon>
        <taxon>Actinomycetes</taxon>
        <taxon>Mycobacteriales</taxon>
        <taxon>Nocardiaceae</taxon>
        <taxon>Nocardia</taxon>
    </lineage>
</organism>
<protein>
    <recommendedName>
        <fullName evidence="3">Carboxylic ester hydrolase</fullName>
        <ecNumber evidence="3">3.1.1.-</ecNumber>
    </recommendedName>
</protein>
<sequence length="449" mass="49128">MSDLVVETSSGQVHGCLDRDVPNWRGVPYGRIEARFRPAVAVAPVERVDASVWGPVGWQVPMYAGMPPRFVHPDAVENEQCLNLNIWSPGVDGKPRPVLVWLHFGGHVYGSGSTPSMDAWVYAAHHDAVIVTANYRLGPWGWLYLGELDPEYADGANLPVQDQILLLEWIRQNIAQFGGDPGNVTLFGSSSGGSDVGTLLGVPAAQGLFHKAAIYSGTAETPVSRAEAVRRAERFMAGAGKLAGSVRELSEVANVGLRYIHGKQLEKDGRVPYHPFVDGRVLPREPLAAVADGLIREVPLLMSVTAAEAQFYEIISPDTIDRMYAARSGPDPDADRDTKIEFLSDVMFWQPTERLLSAARAAGGRGWWQVFDYVPSNSPNGHRPEFRGRPMHGADVPTLFVDPDDAELTDIDRAVGAEEQRALMGLARDGRAHWREWSPENAAPYRVGP</sequence>
<evidence type="ECO:0000256" key="3">
    <source>
        <dbReference type="RuleBase" id="RU361235"/>
    </source>
</evidence>
<evidence type="ECO:0000313" key="5">
    <source>
        <dbReference type="EMBL" id="AJO72733.1"/>
    </source>
</evidence>
<keyword evidence="7" id="KW-1185">Reference proteome</keyword>
<accession>A0A0U1Z2H1</accession>
<comment type="similarity">
    <text evidence="1 3">Belongs to the type-B carboxylesterase/lipase family.</text>
</comment>
<reference evidence="6 7" key="3">
    <citation type="submission" date="2016-04" db="EMBL/GenBank/DDBJ databases">
        <authorList>
            <person name="Evans L.H."/>
            <person name="Alamgir A."/>
            <person name="Owens N."/>
            <person name="Weber N.D."/>
            <person name="Virtaneva K."/>
            <person name="Barbian K."/>
            <person name="Babar A."/>
            <person name="Rosenke K."/>
        </authorList>
    </citation>
    <scope>NUCLEOTIDE SEQUENCE [LARGE SCALE GENOMIC DNA]</scope>
    <source>
        <strain evidence="6 7">IFM 0406</strain>
    </source>
</reference>
<gene>
    <name evidence="5" type="primary">nbrS2</name>
    <name evidence="6" type="ORF">AWN90_18355</name>
</gene>
<feature type="domain" description="Carboxylesterase type B" evidence="4">
    <location>
        <begin position="3"/>
        <end position="318"/>
    </location>
</feature>
<dbReference type="GO" id="GO:0016787">
    <property type="term" value="F:hydrolase activity"/>
    <property type="evidence" value="ECO:0007669"/>
    <property type="project" value="UniProtKB-KW"/>
</dbReference>
<keyword evidence="2 3" id="KW-0378">Hydrolase</keyword>
<name>A0A0U1Z2H1_9NOCA</name>
<reference evidence="5" key="2">
    <citation type="journal article" date="2016" name="Org. Biomol. Chem.">
        <title>Target-specific identification and characterization of the putative gene cluster for brasilinolide biosynthesis revealing the mechanistic insights and combinatorial synthetic utility of 2-deoxy-l-fucose biosynthetic enzymes.</title>
        <authorList>
            <person name="Chiu H.T."/>
            <person name="Weng C.P."/>
            <person name="Lin Y.C."/>
            <person name="Chen K.H."/>
        </authorList>
    </citation>
    <scope>NUCLEOTIDE SEQUENCE</scope>
    <source>
        <strain evidence="5">IFM 0406</strain>
    </source>
</reference>
<dbReference type="RefSeq" id="WP_067582577.1">
    <property type="nucleotide sequence ID" value="NZ_JABMCZ010000001.1"/>
</dbReference>
<keyword evidence="5" id="KW-0808">Transferase</keyword>
<reference evidence="5" key="1">
    <citation type="submission" date="2014-11" db="EMBL/GenBank/DDBJ databases">
        <authorList>
            <person name="Zhu J."/>
            <person name="Qi W."/>
            <person name="Song R."/>
        </authorList>
    </citation>
    <scope>NUCLEOTIDE SEQUENCE</scope>
    <source>
        <strain evidence="5">IFM 0406</strain>
    </source>
</reference>
<dbReference type="Gene3D" id="3.40.50.1820">
    <property type="entry name" value="alpha/beta hydrolase"/>
    <property type="match status" value="1"/>
</dbReference>
<dbReference type="Proteomes" id="UP000076512">
    <property type="component" value="Unassembled WGS sequence"/>
</dbReference>
<dbReference type="InterPro" id="IPR029058">
    <property type="entry name" value="AB_hydrolase_fold"/>
</dbReference>
<dbReference type="AlphaFoldDB" id="A0A0U1Z2H1"/>
<dbReference type="InterPro" id="IPR019826">
    <property type="entry name" value="Carboxylesterase_B_AS"/>
</dbReference>
<dbReference type="EMBL" id="LWGR01000003">
    <property type="protein sequence ID" value="KZM75354.1"/>
    <property type="molecule type" value="Genomic_DNA"/>
</dbReference>
<dbReference type="GO" id="GO:0016746">
    <property type="term" value="F:acyltransferase activity"/>
    <property type="evidence" value="ECO:0007669"/>
    <property type="project" value="UniProtKB-KW"/>
</dbReference>